<proteinExistence type="predicted"/>
<accession>A0A0R2JPX3</accession>
<dbReference type="Pfam" id="PF05193">
    <property type="entry name" value="Peptidase_M16_C"/>
    <property type="match status" value="1"/>
</dbReference>
<evidence type="ECO:0000259" key="2">
    <source>
        <dbReference type="Pfam" id="PF05193"/>
    </source>
</evidence>
<dbReference type="EMBL" id="JQBT01000032">
    <property type="protein sequence ID" value="KRN79177.1"/>
    <property type="molecule type" value="Genomic_DNA"/>
</dbReference>
<dbReference type="Proteomes" id="UP000051565">
    <property type="component" value="Unassembled WGS sequence"/>
</dbReference>
<feature type="domain" description="Peptidase M16 C-terminal" evidence="2">
    <location>
        <begin position="179"/>
        <end position="355"/>
    </location>
</feature>
<dbReference type="NCBIfam" id="NF047421">
    <property type="entry name" value="YfmH_fam"/>
    <property type="match status" value="1"/>
</dbReference>
<dbReference type="PANTHER" id="PTHR11851">
    <property type="entry name" value="METALLOPROTEASE"/>
    <property type="match status" value="1"/>
</dbReference>
<organism evidence="3 4">
    <name type="scientific">Fructilactobacillus lindneri DSM 20690 = JCM 11027</name>
    <dbReference type="NCBI Taxonomy" id="1122148"/>
    <lineage>
        <taxon>Bacteria</taxon>
        <taxon>Bacillati</taxon>
        <taxon>Bacillota</taxon>
        <taxon>Bacilli</taxon>
        <taxon>Lactobacillales</taxon>
        <taxon>Lactobacillaceae</taxon>
        <taxon>Fructilactobacillus</taxon>
    </lineage>
</organism>
<dbReference type="AlphaFoldDB" id="A0A0R2JPX3"/>
<evidence type="ECO:0000313" key="3">
    <source>
        <dbReference type="EMBL" id="KRN79177.1"/>
    </source>
</evidence>
<feature type="domain" description="Peptidase M16 N-terminal" evidence="1">
    <location>
        <begin position="34"/>
        <end position="171"/>
    </location>
</feature>
<dbReference type="STRING" id="53444.AYR59_06415"/>
<dbReference type="Pfam" id="PF00675">
    <property type="entry name" value="Peptidase_M16"/>
    <property type="match status" value="1"/>
</dbReference>
<dbReference type="PANTHER" id="PTHR11851:SF134">
    <property type="entry name" value="ZINC-DEPENDENT PROTEASE"/>
    <property type="match status" value="1"/>
</dbReference>
<evidence type="ECO:0000259" key="1">
    <source>
        <dbReference type="Pfam" id="PF00675"/>
    </source>
</evidence>
<dbReference type="PATRIC" id="fig|1122148.6.peg.603"/>
<sequence>MHKNFYSRVNETVYDEVLDNGMKVIINPKPSFNSAYGILTVDFGSINNLIRHNDKDIQVPAGIAHFLEHKMFDKKNYDISNIFAKYGSENNAFTSFNQTSYLFSATDKIQENIDVLFDLVQKPYFDAKKIAKEQGIIDQEILMYQDEPSSRLYFDTIANLYPESPLSNDIAGSVDSIAKISEADLYNTYYQYYLAANLNFVLVGNIDVKQVINSISQKEKELNLTNKGNMEVVNQLKSEVNQQIEASKPISFNKTSMQLETPKVALGIRGPYNQISGKQFARNELAMGIFLEMIFSEDSDIYQRLYSDQVINESFGYDFDMEAGYQFIIFASDTNEPEKFYQQIMIEIKRVLNNPELIFNQFELIKNEEIGEHISMMNSVSATANQMGDKLNGYTNLFDEVDMISEMNFTEVIDFAQKFFAGSSKTINIIE</sequence>
<dbReference type="GeneID" id="61250472"/>
<name>A0A0R2JPX3_9LACO</name>
<dbReference type="SUPFAM" id="SSF63411">
    <property type="entry name" value="LuxS/MPP-like metallohydrolase"/>
    <property type="match status" value="2"/>
</dbReference>
<dbReference type="InterPro" id="IPR011765">
    <property type="entry name" value="Pept_M16_N"/>
</dbReference>
<dbReference type="InterPro" id="IPR007863">
    <property type="entry name" value="Peptidase_M16_C"/>
</dbReference>
<dbReference type="OrthoDB" id="9811314at2"/>
<dbReference type="InterPro" id="IPR050361">
    <property type="entry name" value="MPP/UQCRC_Complex"/>
</dbReference>
<reference evidence="3 4" key="1">
    <citation type="journal article" date="2015" name="Genome Announc.">
        <title>Expanding the biotechnology potential of lactobacilli through comparative genomics of 213 strains and associated genera.</title>
        <authorList>
            <person name="Sun Z."/>
            <person name="Harris H.M."/>
            <person name="McCann A."/>
            <person name="Guo C."/>
            <person name="Argimon S."/>
            <person name="Zhang W."/>
            <person name="Yang X."/>
            <person name="Jeffery I.B."/>
            <person name="Cooney J.C."/>
            <person name="Kagawa T.F."/>
            <person name="Liu W."/>
            <person name="Song Y."/>
            <person name="Salvetti E."/>
            <person name="Wrobel A."/>
            <person name="Rasinkangas P."/>
            <person name="Parkhill J."/>
            <person name="Rea M.C."/>
            <person name="O'Sullivan O."/>
            <person name="Ritari J."/>
            <person name="Douillard F.P."/>
            <person name="Paul Ross R."/>
            <person name="Yang R."/>
            <person name="Briner A.E."/>
            <person name="Felis G.E."/>
            <person name="de Vos W.M."/>
            <person name="Barrangou R."/>
            <person name="Klaenhammer T.R."/>
            <person name="Caufield P.W."/>
            <person name="Cui Y."/>
            <person name="Zhang H."/>
            <person name="O'Toole P.W."/>
        </authorList>
    </citation>
    <scope>NUCLEOTIDE SEQUENCE [LARGE SCALE GENOMIC DNA]</scope>
    <source>
        <strain evidence="3 4">DSM 20690</strain>
    </source>
</reference>
<keyword evidence="4" id="KW-1185">Reference proteome</keyword>
<dbReference type="Gene3D" id="3.30.830.10">
    <property type="entry name" value="Metalloenzyme, LuxS/M16 peptidase-like"/>
    <property type="match status" value="2"/>
</dbReference>
<gene>
    <name evidence="3" type="ORF">IV52_GL000583</name>
</gene>
<dbReference type="GO" id="GO:0046872">
    <property type="term" value="F:metal ion binding"/>
    <property type="evidence" value="ECO:0007669"/>
    <property type="project" value="InterPro"/>
</dbReference>
<protein>
    <submittedName>
        <fullName evidence="3">Uncharacterized protein</fullName>
    </submittedName>
</protein>
<evidence type="ECO:0000313" key="4">
    <source>
        <dbReference type="Proteomes" id="UP000051565"/>
    </source>
</evidence>
<dbReference type="RefSeq" id="WP_054646319.1">
    <property type="nucleotide sequence ID" value="NZ_FUXS01000001.1"/>
</dbReference>
<comment type="caution">
    <text evidence="3">The sequence shown here is derived from an EMBL/GenBank/DDBJ whole genome shotgun (WGS) entry which is preliminary data.</text>
</comment>
<dbReference type="InterPro" id="IPR011249">
    <property type="entry name" value="Metalloenz_LuxS/M16"/>
</dbReference>